<feature type="compositionally biased region" description="Polar residues" evidence="1">
    <location>
        <begin position="1"/>
        <end position="10"/>
    </location>
</feature>
<sequence>MTNTNSQPRHNSNRKGSKDTPAHGNQESSHNKPRSSAKETRQKGRNHYPHTPGHPSYGNEYTYYSSQYPHYDFINPRPHHSTDSNAYQYSPNRKTPNGQPNNRPPPFQKARPWEHEQQRSNEQDANENNAIPRPTPFQKARPWEHEHQPSSQHDRPQGHATWPPASGPQRYSQYKPQPGCIPRPQPFANNTKLPGTQYWIPSSQPKSETQHTKHPHPHPPPNPPPQSQYPQDPQDPAYSTKPHPSHPAHAQPQP</sequence>
<feature type="compositionally biased region" description="Basic and acidic residues" evidence="1">
    <location>
        <begin position="141"/>
        <end position="157"/>
    </location>
</feature>
<dbReference type="EMBL" id="MU004395">
    <property type="protein sequence ID" value="KAF2652744.1"/>
    <property type="molecule type" value="Genomic_DNA"/>
</dbReference>
<feature type="compositionally biased region" description="Polar residues" evidence="1">
    <location>
        <begin position="187"/>
        <end position="207"/>
    </location>
</feature>
<reference evidence="2" key="1">
    <citation type="journal article" date="2020" name="Stud. Mycol.">
        <title>101 Dothideomycetes genomes: a test case for predicting lifestyles and emergence of pathogens.</title>
        <authorList>
            <person name="Haridas S."/>
            <person name="Albert R."/>
            <person name="Binder M."/>
            <person name="Bloem J."/>
            <person name="Labutti K."/>
            <person name="Salamov A."/>
            <person name="Andreopoulos B."/>
            <person name="Baker S."/>
            <person name="Barry K."/>
            <person name="Bills G."/>
            <person name="Bluhm B."/>
            <person name="Cannon C."/>
            <person name="Castanera R."/>
            <person name="Culley D."/>
            <person name="Daum C."/>
            <person name="Ezra D."/>
            <person name="Gonzalez J."/>
            <person name="Henrissat B."/>
            <person name="Kuo A."/>
            <person name="Liang C."/>
            <person name="Lipzen A."/>
            <person name="Lutzoni F."/>
            <person name="Magnuson J."/>
            <person name="Mondo S."/>
            <person name="Nolan M."/>
            <person name="Ohm R."/>
            <person name="Pangilinan J."/>
            <person name="Park H.-J."/>
            <person name="Ramirez L."/>
            <person name="Alfaro M."/>
            <person name="Sun H."/>
            <person name="Tritt A."/>
            <person name="Yoshinaga Y."/>
            <person name="Zwiers L.-H."/>
            <person name="Turgeon B."/>
            <person name="Goodwin S."/>
            <person name="Spatafora J."/>
            <person name="Crous P."/>
            <person name="Grigoriev I."/>
        </authorList>
    </citation>
    <scope>NUCLEOTIDE SEQUENCE</scope>
    <source>
        <strain evidence="2">CBS 122681</strain>
    </source>
</reference>
<name>A0A6A6T2I8_9PLEO</name>
<feature type="compositionally biased region" description="Pro residues" evidence="1">
    <location>
        <begin position="218"/>
        <end position="227"/>
    </location>
</feature>
<keyword evidence="3" id="KW-1185">Reference proteome</keyword>
<evidence type="ECO:0000256" key="1">
    <source>
        <dbReference type="SAM" id="MobiDB-lite"/>
    </source>
</evidence>
<accession>A0A6A6T2I8</accession>
<feature type="region of interest" description="Disordered" evidence="1">
    <location>
        <begin position="1"/>
        <end position="254"/>
    </location>
</feature>
<evidence type="ECO:0000313" key="2">
    <source>
        <dbReference type="EMBL" id="KAF2652744.1"/>
    </source>
</evidence>
<feature type="compositionally biased region" description="Polar residues" evidence="1">
    <location>
        <begin position="83"/>
        <end position="101"/>
    </location>
</feature>
<evidence type="ECO:0000313" key="3">
    <source>
        <dbReference type="Proteomes" id="UP000799324"/>
    </source>
</evidence>
<protein>
    <submittedName>
        <fullName evidence="2">Uncharacterized protein</fullName>
    </submittedName>
</protein>
<feature type="compositionally biased region" description="Basic and acidic residues" evidence="1">
    <location>
        <begin position="111"/>
        <end position="122"/>
    </location>
</feature>
<gene>
    <name evidence="2" type="ORF">K491DRAFT_718697</name>
</gene>
<dbReference type="AlphaFoldDB" id="A0A6A6T2I8"/>
<organism evidence="2 3">
    <name type="scientific">Lophiostoma macrostomum CBS 122681</name>
    <dbReference type="NCBI Taxonomy" id="1314788"/>
    <lineage>
        <taxon>Eukaryota</taxon>
        <taxon>Fungi</taxon>
        <taxon>Dikarya</taxon>
        <taxon>Ascomycota</taxon>
        <taxon>Pezizomycotina</taxon>
        <taxon>Dothideomycetes</taxon>
        <taxon>Pleosporomycetidae</taxon>
        <taxon>Pleosporales</taxon>
        <taxon>Lophiostomataceae</taxon>
        <taxon>Lophiostoma</taxon>
    </lineage>
</organism>
<proteinExistence type="predicted"/>
<dbReference type="Proteomes" id="UP000799324">
    <property type="component" value="Unassembled WGS sequence"/>
</dbReference>